<dbReference type="AlphaFoldDB" id="A0A136PV36"/>
<evidence type="ECO:0000256" key="3">
    <source>
        <dbReference type="ARBA" id="ARBA00023163"/>
    </source>
</evidence>
<evidence type="ECO:0000313" key="5">
    <source>
        <dbReference type="EMBL" id="KXK62213.1"/>
    </source>
</evidence>
<evidence type="ECO:0000259" key="4">
    <source>
        <dbReference type="PROSITE" id="PS50949"/>
    </source>
</evidence>
<reference evidence="5 6" key="1">
    <citation type="submission" date="2016-01" db="EMBL/GenBank/DDBJ databases">
        <title>Whole genome sequence and analysis of Micromonospora rosaria DSM 803, which can produce antibacterial substance rosamicin.</title>
        <authorList>
            <person name="Yang H."/>
            <person name="He X."/>
            <person name="Zhu D."/>
        </authorList>
    </citation>
    <scope>NUCLEOTIDE SEQUENCE [LARGE SCALE GENOMIC DNA]</scope>
    <source>
        <strain evidence="5 6">DSM 803</strain>
    </source>
</reference>
<evidence type="ECO:0000256" key="2">
    <source>
        <dbReference type="ARBA" id="ARBA00023125"/>
    </source>
</evidence>
<evidence type="ECO:0000313" key="6">
    <source>
        <dbReference type="Proteomes" id="UP000070620"/>
    </source>
</evidence>
<dbReference type="InterPro" id="IPR000524">
    <property type="entry name" value="Tscrpt_reg_HTH_GntR"/>
</dbReference>
<dbReference type="InterPro" id="IPR036390">
    <property type="entry name" value="WH_DNA-bd_sf"/>
</dbReference>
<dbReference type="Pfam" id="PF00392">
    <property type="entry name" value="GntR"/>
    <property type="match status" value="1"/>
</dbReference>
<dbReference type="SMART" id="SM00345">
    <property type="entry name" value="HTH_GNTR"/>
    <property type="match status" value="1"/>
</dbReference>
<dbReference type="OrthoDB" id="7363114at2"/>
<protein>
    <submittedName>
        <fullName evidence="5">GntR family transcriptional regulator</fullName>
    </submittedName>
</protein>
<sequence>MPALPDYLRVSNAIMDDVRSGKLKPGDKLPSIAQLCVLHKVGASTIRQVYIRLEALEVVERYQGKGVFVTDPATWLRKP</sequence>
<dbReference type="RefSeq" id="WP_067362751.1">
    <property type="nucleotide sequence ID" value="NZ_JBIUBN010000008.1"/>
</dbReference>
<dbReference type="CDD" id="cd07377">
    <property type="entry name" value="WHTH_GntR"/>
    <property type="match status" value="1"/>
</dbReference>
<dbReference type="PANTHER" id="PTHR38445:SF9">
    <property type="entry name" value="HTH-TYPE TRANSCRIPTIONAL REPRESSOR YTRA"/>
    <property type="match status" value="1"/>
</dbReference>
<organism evidence="5 6">
    <name type="scientific">Micromonospora rosaria</name>
    <dbReference type="NCBI Taxonomy" id="47874"/>
    <lineage>
        <taxon>Bacteria</taxon>
        <taxon>Bacillati</taxon>
        <taxon>Actinomycetota</taxon>
        <taxon>Actinomycetes</taxon>
        <taxon>Micromonosporales</taxon>
        <taxon>Micromonosporaceae</taxon>
        <taxon>Micromonospora</taxon>
    </lineage>
</organism>
<dbReference type="PANTHER" id="PTHR38445">
    <property type="entry name" value="HTH-TYPE TRANSCRIPTIONAL REPRESSOR YTRA"/>
    <property type="match status" value="1"/>
</dbReference>
<dbReference type="EMBL" id="LRQV01000023">
    <property type="protein sequence ID" value="KXK62213.1"/>
    <property type="molecule type" value="Genomic_DNA"/>
</dbReference>
<accession>A0A136PV36</accession>
<keyword evidence="3" id="KW-0804">Transcription</keyword>
<gene>
    <name evidence="5" type="ORF">AWW66_09240</name>
</gene>
<comment type="caution">
    <text evidence="5">The sequence shown here is derived from an EMBL/GenBank/DDBJ whole genome shotgun (WGS) entry which is preliminary data.</text>
</comment>
<dbReference type="SUPFAM" id="SSF46785">
    <property type="entry name" value="Winged helix' DNA-binding domain"/>
    <property type="match status" value="1"/>
</dbReference>
<keyword evidence="6" id="KW-1185">Reference proteome</keyword>
<dbReference type="GO" id="GO:0003700">
    <property type="term" value="F:DNA-binding transcription factor activity"/>
    <property type="evidence" value="ECO:0007669"/>
    <property type="project" value="InterPro"/>
</dbReference>
<feature type="domain" description="HTH gntR-type" evidence="4">
    <location>
        <begin position="4"/>
        <end position="72"/>
    </location>
</feature>
<keyword evidence="1" id="KW-0805">Transcription regulation</keyword>
<keyword evidence="2" id="KW-0238">DNA-binding</keyword>
<evidence type="ECO:0000256" key="1">
    <source>
        <dbReference type="ARBA" id="ARBA00023015"/>
    </source>
</evidence>
<dbReference type="PROSITE" id="PS50949">
    <property type="entry name" value="HTH_GNTR"/>
    <property type="match status" value="1"/>
</dbReference>
<dbReference type="GO" id="GO:0003677">
    <property type="term" value="F:DNA binding"/>
    <property type="evidence" value="ECO:0007669"/>
    <property type="project" value="UniProtKB-KW"/>
</dbReference>
<proteinExistence type="predicted"/>
<dbReference type="InterPro" id="IPR036388">
    <property type="entry name" value="WH-like_DNA-bd_sf"/>
</dbReference>
<name>A0A136PV36_9ACTN</name>
<dbReference type="Proteomes" id="UP000070620">
    <property type="component" value="Unassembled WGS sequence"/>
</dbReference>
<dbReference type="Gene3D" id="1.10.10.10">
    <property type="entry name" value="Winged helix-like DNA-binding domain superfamily/Winged helix DNA-binding domain"/>
    <property type="match status" value="1"/>
</dbReference>